<protein>
    <submittedName>
        <fullName evidence="1">Uncharacterized protein</fullName>
    </submittedName>
</protein>
<gene>
    <name evidence="1" type="ORF">V2W34_15700</name>
</gene>
<dbReference type="Proteomes" id="UP001356080">
    <property type="component" value="Unassembled WGS sequence"/>
</dbReference>
<keyword evidence="2" id="KW-1185">Reference proteome</keyword>
<name>A0ABU7VJE6_9BACI</name>
<accession>A0ABU7VJE6</accession>
<organism evidence="1 2">
    <name type="scientific">Virgibacillus dokdonensis</name>
    <dbReference type="NCBI Taxonomy" id="302167"/>
    <lineage>
        <taxon>Bacteria</taxon>
        <taxon>Bacillati</taxon>
        <taxon>Bacillota</taxon>
        <taxon>Bacilli</taxon>
        <taxon>Bacillales</taxon>
        <taxon>Bacillaceae</taxon>
        <taxon>Virgibacillus</taxon>
    </lineage>
</organism>
<dbReference type="EMBL" id="JAZHPM010000032">
    <property type="protein sequence ID" value="MEF2293444.1"/>
    <property type="molecule type" value="Genomic_DNA"/>
</dbReference>
<sequence>MKNSNRVLHPTYHDEHVANNLHGGLSIKVSKGSDYSQKSVSIVSIK</sequence>
<evidence type="ECO:0000313" key="2">
    <source>
        <dbReference type="Proteomes" id="UP001356080"/>
    </source>
</evidence>
<dbReference type="RefSeq" id="WP_331805798.1">
    <property type="nucleotide sequence ID" value="NZ_JAZHPM010000032.1"/>
</dbReference>
<evidence type="ECO:0000313" key="1">
    <source>
        <dbReference type="EMBL" id="MEF2293444.1"/>
    </source>
</evidence>
<proteinExistence type="predicted"/>
<comment type="caution">
    <text evidence="1">The sequence shown here is derived from an EMBL/GenBank/DDBJ whole genome shotgun (WGS) entry which is preliminary data.</text>
</comment>
<reference evidence="1 2" key="1">
    <citation type="submission" date="2024-01" db="EMBL/GenBank/DDBJ databases">
        <title>Survival strategy associated with biotechnological potential of Virgibacillus dokdonensis T4.6 isolated from salt-fermented shrimp paste.</title>
        <authorList>
            <person name="Doan T.V."/>
            <person name="Quach N.T."/>
            <person name="Phi Q.-T."/>
        </authorList>
    </citation>
    <scope>NUCLEOTIDE SEQUENCE [LARGE SCALE GENOMIC DNA]</scope>
    <source>
        <strain evidence="1 2">T4.6</strain>
    </source>
</reference>